<protein>
    <submittedName>
        <fullName evidence="1">Uncharacterized protein</fullName>
    </submittedName>
</protein>
<accession>A0A8H7QR16</accession>
<name>A0A8H7QR16_9FUNG</name>
<reference evidence="1" key="1">
    <citation type="submission" date="2020-12" db="EMBL/GenBank/DDBJ databases">
        <title>Metabolic potential, ecology and presence of endohyphal bacteria is reflected in genomic diversity of Mucoromycotina.</title>
        <authorList>
            <person name="Muszewska A."/>
            <person name="Okrasinska A."/>
            <person name="Steczkiewicz K."/>
            <person name="Drgas O."/>
            <person name="Orlowska M."/>
            <person name="Perlinska-Lenart U."/>
            <person name="Aleksandrzak-Piekarczyk T."/>
            <person name="Szatraj K."/>
            <person name="Zielenkiewicz U."/>
            <person name="Pilsyk S."/>
            <person name="Malc E."/>
            <person name="Mieczkowski P."/>
            <person name="Kruszewska J.S."/>
            <person name="Biernat P."/>
            <person name="Pawlowska J."/>
        </authorList>
    </citation>
    <scope>NUCLEOTIDE SEQUENCE</scope>
    <source>
        <strain evidence="1">CBS 226.32</strain>
    </source>
</reference>
<organism evidence="1 2">
    <name type="scientific">Mucor plumbeus</name>
    <dbReference type="NCBI Taxonomy" id="97098"/>
    <lineage>
        <taxon>Eukaryota</taxon>
        <taxon>Fungi</taxon>
        <taxon>Fungi incertae sedis</taxon>
        <taxon>Mucoromycota</taxon>
        <taxon>Mucoromycotina</taxon>
        <taxon>Mucoromycetes</taxon>
        <taxon>Mucorales</taxon>
        <taxon>Mucorineae</taxon>
        <taxon>Mucoraceae</taxon>
        <taxon>Mucor</taxon>
    </lineage>
</organism>
<gene>
    <name evidence="1" type="ORF">INT46_005767</name>
</gene>
<dbReference type="Proteomes" id="UP000650833">
    <property type="component" value="Unassembled WGS sequence"/>
</dbReference>
<evidence type="ECO:0000313" key="2">
    <source>
        <dbReference type="Proteomes" id="UP000650833"/>
    </source>
</evidence>
<dbReference type="EMBL" id="JAEPRC010000495">
    <property type="protein sequence ID" value="KAG2196096.1"/>
    <property type="molecule type" value="Genomic_DNA"/>
</dbReference>
<comment type="caution">
    <text evidence="1">The sequence shown here is derived from an EMBL/GenBank/DDBJ whole genome shotgun (WGS) entry which is preliminary data.</text>
</comment>
<evidence type="ECO:0000313" key="1">
    <source>
        <dbReference type="EMBL" id="KAG2196096.1"/>
    </source>
</evidence>
<keyword evidence="2" id="KW-1185">Reference proteome</keyword>
<dbReference type="OrthoDB" id="2254090at2759"/>
<dbReference type="AlphaFoldDB" id="A0A8H7QR16"/>
<sequence>MSSSYFSSIFSLFERKSKSSRLENKNDRPKSIATRSSCSSTAVVKCGYNKLYYDTDENDTIEDPNNISSNENDSNYCIIDNFRSLPFKKLALMHNLPELFSGNDQDIITEFAFLQTQIKQICHQLDSCRGAIQFAETDITIGQKLKDIILFICSRYHEDENVGDSGIAFLALLLLGIQVLQTVPEVKEQLLHRTHIGRCIILNMLFVLKTPKNEINTPRLLYDQINFMQILFDCKHLKEMPDMIDILTEISGNFAKVDKDWFIIENYAQVVTLARDFFSY</sequence>
<proteinExistence type="predicted"/>